<evidence type="ECO:0000313" key="2">
    <source>
        <dbReference type="EMBL" id="CAA9355198.1"/>
    </source>
</evidence>
<dbReference type="NCBIfam" id="TIGR01681">
    <property type="entry name" value="HAD-SF-IIIC"/>
    <property type="match status" value="1"/>
</dbReference>
<sequence>RTIYEAPYGQYRQELLDPASGMHRFAPDVVLLCTHHGELALPAHAPAPEAAVGAEAARWTAPWRAAGAAVIQHNFAAPYEQALGHLASALPGSRAAMTQAVNAALGAAAGASGGAVSIVDCERLSALFGKGRWFDPRYWHLSKQGVALDALPLLARHTAAVLAARLGLSRKCLVLDLDNTLWGGVIGEDGLGGIRLGGTPEGEAFVAFQEQLLALKDKGVILAVVSKNNEADAREPFEHHPEMRLRLGDVASFVASWEPKSDGIRRVAAQLGIGLDAIAFADDNPAERQIVRELLPEVDVLPFPAEPALYGRALADYLGFETSAFTAEDASRTAQYRARAEGARLAADAGSIEDFYRGLRMQALVAPFDAVQLPRIAQLVGKSNQFNLTTRRHGLPELRALMDDPRCIHLSLRLRDRFADHGLVGVIIAVGDDAGEALDVDTWLMSCRVLGRTADAEMLAHLSRRAAARGYRWITGTYRPTPKNGMVRELYAKYGFERAGADGDGATRWRYDLGTRGPIRNEYIEAVETWRDSDDAAPAA</sequence>
<dbReference type="InterPro" id="IPR010033">
    <property type="entry name" value="HAD_SF_ppase_IIIC"/>
</dbReference>
<accession>A0A6J4MDR8</accession>
<dbReference type="InterPro" id="IPR010037">
    <property type="entry name" value="FkbH_domain"/>
</dbReference>
<dbReference type="Gene3D" id="3.40.50.1000">
    <property type="entry name" value="HAD superfamily/HAD-like"/>
    <property type="match status" value="1"/>
</dbReference>
<gene>
    <name evidence="2" type="ORF">AVDCRST_MAG11-3773</name>
</gene>
<reference evidence="2" key="1">
    <citation type="submission" date="2020-02" db="EMBL/GenBank/DDBJ databases">
        <authorList>
            <person name="Meier V. D."/>
        </authorList>
    </citation>
    <scope>NUCLEOTIDE SEQUENCE</scope>
    <source>
        <strain evidence="2">AVDCRST_MAG11</strain>
    </source>
</reference>
<organism evidence="2">
    <name type="scientific">uncultured Gemmatimonadaceae bacterium</name>
    <dbReference type="NCBI Taxonomy" id="246130"/>
    <lineage>
        <taxon>Bacteria</taxon>
        <taxon>Pseudomonadati</taxon>
        <taxon>Gemmatimonadota</taxon>
        <taxon>Gemmatimonadia</taxon>
        <taxon>Gemmatimonadales</taxon>
        <taxon>Gemmatimonadaceae</taxon>
        <taxon>environmental samples</taxon>
    </lineage>
</organism>
<name>A0A6J4MDR8_9BACT</name>
<dbReference type="InterPro" id="IPR049369">
    <property type="entry name" value="BF1531-like_N"/>
</dbReference>
<dbReference type="AlphaFoldDB" id="A0A6J4MDR8"/>
<evidence type="ECO:0000259" key="1">
    <source>
        <dbReference type="Pfam" id="PF21211"/>
    </source>
</evidence>
<dbReference type="InterPro" id="IPR036514">
    <property type="entry name" value="SGNH_hydro_sf"/>
</dbReference>
<dbReference type="NCBIfam" id="TIGR01686">
    <property type="entry name" value="FkbH"/>
    <property type="match status" value="1"/>
</dbReference>
<protein>
    <submittedName>
        <fullName evidence="2">Polyketide synthase modules and related proteins</fullName>
    </submittedName>
</protein>
<feature type="non-terminal residue" evidence="2">
    <location>
        <position position="1"/>
    </location>
</feature>
<dbReference type="Pfam" id="PF21211">
    <property type="entry name" value="FkbH_N"/>
    <property type="match status" value="1"/>
</dbReference>
<dbReference type="GO" id="GO:0016788">
    <property type="term" value="F:hydrolase activity, acting on ester bonds"/>
    <property type="evidence" value="ECO:0007669"/>
    <property type="project" value="UniProtKB-ARBA"/>
</dbReference>
<dbReference type="InterPro" id="IPR023214">
    <property type="entry name" value="HAD_sf"/>
</dbReference>
<feature type="domain" description="BF1531-like N-terminal" evidence="1">
    <location>
        <begin position="3"/>
        <end position="162"/>
    </location>
</feature>
<dbReference type="EMBL" id="CADCTU010000802">
    <property type="protein sequence ID" value="CAA9355198.1"/>
    <property type="molecule type" value="Genomic_DNA"/>
</dbReference>
<dbReference type="SUPFAM" id="SSF56784">
    <property type="entry name" value="HAD-like"/>
    <property type="match status" value="1"/>
</dbReference>
<proteinExistence type="predicted"/>
<dbReference type="InterPro" id="IPR036412">
    <property type="entry name" value="HAD-like_sf"/>
</dbReference>
<dbReference type="Gene3D" id="3.40.50.1110">
    <property type="entry name" value="SGNH hydrolase"/>
    <property type="match status" value="1"/>
</dbReference>